<reference evidence="2 3" key="1">
    <citation type="submission" date="2012-10" db="EMBL/GenBank/DDBJ databases">
        <authorList>
            <consortium name="Gibbon Genome Sequencing Consortium"/>
        </authorList>
    </citation>
    <scope>NUCLEOTIDE SEQUENCE [LARGE SCALE GENOMIC DNA]</scope>
</reference>
<organism evidence="2 3">
    <name type="scientific">Nomascus leucogenys</name>
    <name type="common">Northern white-cheeked gibbon</name>
    <name type="synonym">Hylobates leucogenys</name>
    <dbReference type="NCBI Taxonomy" id="61853"/>
    <lineage>
        <taxon>Eukaryota</taxon>
        <taxon>Metazoa</taxon>
        <taxon>Chordata</taxon>
        <taxon>Craniata</taxon>
        <taxon>Vertebrata</taxon>
        <taxon>Euteleostomi</taxon>
        <taxon>Mammalia</taxon>
        <taxon>Eutheria</taxon>
        <taxon>Euarchontoglires</taxon>
        <taxon>Primates</taxon>
        <taxon>Haplorrhini</taxon>
        <taxon>Catarrhini</taxon>
        <taxon>Hylobatidae</taxon>
        <taxon>Nomascus</taxon>
    </lineage>
</organism>
<feature type="compositionally biased region" description="Polar residues" evidence="1">
    <location>
        <begin position="1"/>
        <end position="12"/>
    </location>
</feature>
<protein>
    <submittedName>
        <fullName evidence="2">Oncostatin M</fullName>
    </submittedName>
</protein>
<sequence length="21" mass="2432">MGVPLTQRTLLNTYPRPRCSQ</sequence>
<accession>A0A2I3GSB7</accession>
<reference evidence="2" key="3">
    <citation type="submission" date="2025-09" db="UniProtKB">
        <authorList>
            <consortium name="Ensembl"/>
        </authorList>
    </citation>
    <scope>IDENTIFICATION</scope>
</reference>
<dbReference type="GeneTree" id="ENSGT00390000004850"/>
<dbReference type="Ensembl" id="ENSNLET00000039154.1">
    <property type="protein sequence ID" value="ENSNLEP00000034228.1"/>
    <property type="gene ID" value="ENSNLEG00000003527.3"/>
</dbReference>
<dbReference type="AlphaFoldDB" id="A0A2I3GSB7"/>
<evidence type="ECO:0000313" key="3">
    <source>
        <dbReference type="Proteomes" id="UP000001073"/>
    </source>
</evidence>
<gene>
    <name evidence="2" type="primary">OSM</name>
</gene>
<proteinExistence type="predicted"/>
<dbReference type="Proteomes" id="UP000001073">
    <property type="component" value="Chromosome 7b"/>
</dbReference>
<evidence type="ECO:0000256" key="1">
    <source>
        <dbReference type="SAM" id="MobiDB-lite"/>
    </source>
</evidence>
<keyword evidence="3" id="KW-1185">Reference proteome</keyword>
<name>A0A2I3GSB7_NOMLE</name>
<reference evidence="2" key="2">
    <citation type="submission" date="2025-08" db="UniProtKB">
        <authorList>
            <consortium name="Ensembl"/>
        </authorList>
    </citation>
    <scope>IDENTIFICATION</scope>
</reference>
<evidence type="ECO:0000313" key="2">
    <source>
        <dbReference type="Ensembl" id="ENSNLEP00000034228.1"/>
    </source>
</evidence>
<dbReference type="EMBL" id="ADFV01177629">
    <property type="status" value="NOT_ANNOTATED_CDS"/>
    <property type="molecule type" value="Genomic_DNA"/>
</dbReference>
<feature type="region of interest" description="Disordered" evidence="1">
    <location>
        <begin position="1"/>
        <end position="21"/>
    </location>
</feature>